<keyword evidence="1" id="KW-1133">Transmembrane helix</keyword>
<organism evidence="2 3">
    <name type="scientific">Pleionea litopenaei</name>
    <dbReference type="NCBI Taxonomy" id="3070815"/>
    <lineage>
        <taxon>Bacteria</taxon>
        <taxon>Pseudomonadati</taxon>
        <taxon>Pseudomonadota</taxon>
        <taxon>Gammaproteobacteria</taxon>
        <taxon>Oceanospirillales</taxon>
        <taxon>Pleioneaceae</taxon>
        <taxon>Pleionea</taxon>
    </lineage>
</organism>
<protein>
    <submittedName>
        <fullName evidence="2">Uncharacterized protein</fullName>
    </submittedName>
</protein>
<keyword evidence="3" id="KW-1185">Reference proteome</keyword>
<accession>A0AA51RRJ1</accession>
<dbReference type="RefSeq" id="WP_309201377.1">
    <property type="nucleotide sequence ID" value="NZ_CP133548.1"/>
</dbReference>
<evidence type="ECO:0000256" key="1">
    <source>
        <dbReference type="SAM" id="Phobius"/>
    </source>
</evidence>
<evidence type="ECO:0000313" key="2">
    <source>
        <dbReference type="EMBL" id="WMS86225.1"/>
    </source>
</evidence>
<dbReference type="EMBL" id="CP133548">
    <property type="protein sequence ID" value="WMS86225.1"/>
    <property type="molecule type" value="Genomic_DNA"/>
</dbReference>
<feature type="transmembrane region" description="Helical" evidence="1">
    <location>
        <begin position="31"/>
        <end position="49"/>
    </location>
</feature>
<reference evidence="2 3" key="1">
    <citation type="submission" date="2023-08" db="EMBL/GenBank/DDBJ databases">
        <title>Pleionea litopenaei sp. nov., isolated from stomach of juvenile Litopenaeus vannamei.</title>
        <authorList>
            <person name="Rho A.M."/>
            <person name="Hwang C.Y."/>
        </authorList>
    </citation>
    <scope>NUCLEOTIDE SEQUENCE [LARGE SCALE GENOMIC DNA]</scope>
    <source>
        <strain evidence="2 3">HL-JVS1</strain>
    </source>
</reference>
<gene>
    <name evidence="2" type="ORF">Q9312_13450</name>
</gene>
<name>A0AA51RRJ1_9GAMM</name>
<dbReference type="KEGG" id="plei:Q9312_13450"/>
<proteinExistence type="predicted"/>
<sequence length="61" mass="7152">MLPKAVYQLLPYCYLTIAVALIVFTEHPLRWLPGIFFALSGIMVMRWRIQARKEQAINETE</sequence>
<keyword evidence="1" id="KW-0472">Membrane</keyword>
<feature type="transmembrane region" description="Helical" evidence="1">
    <location>
        <begin position="7"/>
        <end position="25"/>
    </location>
</feature>
<evidence type="ECO:0000313" key="3">
    <source>
        <dbReference type="Proteomes" id="UP001239782"/>
    </source>
</evidence>
<dbReference type="Proteomes" id="UP001239782">
    <property type="component" value="Chromosome"/>
</dbReference>
<keyword evidence="1" id="KW-0812">Transmembrane</keyword>
<dbReference type="AlphaFoldDB" id="A0AA51RRJ1"/>